<name>A0A1J5RP55_9ZZZZ</name>
<dbReference type="AlphaFoldDB" id="A0A1J5RP55"/>
<protein>
    <submittedName>
        <fullName evidence="1">Uncharacterized protein</fullName>
    </submittedName>
</protein>
<dbReference type="EMBL" id="MLJW01000264">
    <property type="protein sequence ID" value="OIQ91283.1"/>
    <property type="molecule type" value="Genomic_DNA"/>
</dbReference>
<sequence>MFHAAVQPRRLRCTHLEAAHVADWRIERAGALPERMRGGISEDKPSWRNASARRLREINPEAALAAD</sequence>
<organism evidence="1">
    <name type="scientific">mine drainage metagenome</name>
    <dbReference type="NCBI Taxonomy" id="410659"/>
    <lineage>
        <taxon>unclassified sequences</taxon>
        <taxon>metagenomes</taxon>
        <taxon>ecological metagenomes</taxon>
    </lineage>
</organism>
<comment type="caution">
    <text evidence="1">The sequence shown here is derived from an EMBL/GenBank/DDBJ whole genome shotgun (WGS) entry which is preliminary data.</text>
</comment>
<accession>A0A1J5RP55</accession>
<reference evidence="1" key="1">
    <citation type="submission" date="2016-10" db="EMBL/GenBank/DDBJ databases">
        <title>Sequence of Gallionella enrichment culture.</title>
        <authorList>
            <person name="Poehlein A."/>
            <person name="Muehling M."/>
            <person name="Daniel R."/>
        </authorList>
    </citation>
    <scope>NUCLEOTIDE SEQUENCE</scope>
</reference>
<proteinExistence type="predicted"/>
<gene>
    <name evidence="1" type="ORF">GALL_268170</name>
</gene>
<evidence type="ECO:0000313" key="1">
    <source>
        <dbReference type="EMBL" id="OIQ91283.1"/>
    </source>
</evidence>